<gene>
    <name evidence="5" type="ORF">SAMN05444921_11875</name>
</gene>
<dbReference type="GeneID" id="40832225"/>
<feature type="domain" description="FAD-binding" evidence="4">
    <location>
        <begin position="3"/>
        <end position="336"/>
    </location>
</feature>
<dbReference type="GO" id="GO:0016709">
    <property type="term" value="F:oxidoreductase activity, acting on paired donors, with incorporation or reduction of molecular oxygen, NAD(P)H as one donor, and incorporation of one atom of oxygen"/>
    <property type="evidence" value="ECO:0007669"/>
    <property type="project" value="UniProtKB-ARBA"/>
</dbReference>
<evidence type="ECO:0000259" key="4">
    <source>
        <dbReference type="Pfam" id="PF01494"/>
    </source>
</evidence>
<sequence length="511" mass="54966">MSSVVIAGAGPTGLALACGLAASGVPVRIAEKRDEPATTSRALGLQPRGAEVLDRLGALADLPERSVRISRVVTHVDGRQMASLQVGRPTKLVTRPGLLMSQTEVEAVLRQRLSTLGVEVEWGRELLSVTQDDSGVTLSFPGEQLRSAWLVGCDGAHSLVRKAAGIDFPGVSVIENFLLADVQADLPLPSDTVSVWLRADSMLGAFPLPGDRVWRLMAPARPGATSPGADGTVDELTRQLRNHAGLDPSVVGRVLWSSTFRIHRRLASTYRRGRILLAGDAAHIHSPFGGQGMNTGLGDAENLAWKLAMVMHGAAPGALLDTYEAERRPIAREVLASTSSLTRMVVGDTPLARAARDRVFVPLMNRPLVQRLIWEQSSQLKIHYRRGPLGARLTERWALGTARAGDRVPDVPCTRPDGSPTRLHAELGARWALLLPALGDGEAYRAVAARHLGPDIPLTPLTPSTAPSRHVTLVRPDGHMAWRGNSTASLDAWFSTRLGTTRHHTPENEDT</sequence>
<comment type="cofactor">
    <cofactor evidence="1">
        <name>FAD</name>
        <dbReference type="ChEBI" id="CHEBI:57692"/>
    </cofactor>
</comment>
<evidence type="ECO:0000256" key="3">
    <source>
        <dbReference type="ARBA" id="ARBA00022827"/>
    </source>
</evidence>
<evidence type="ECO:0000256" key="2">
    <source>
        <dbReference type="ARBA" id="ARBA00022630"/>
    </source>
</evidence>
<dbReference type="Gene3D" id="3.40.30.120">
    <property type="match status" value="1"/>
</dbReference>
<keyword evidence="2" id="KW-0285">Flavoprotein</keyword>
<dbReference type="GO" id="GO:0071949">
    <property type="term" value="F:FAD binding"/>
    <property type="evidence" value="ECO:0007669"/>
    <property type="project" value="InterPro"/>
</dbReference>
<keyword evidence="3" id="KW-0274">FAD</keyword>
<keyword evidence="6" id="KW-1185">Reference proteome</keyword>
<evidence type="ECO:0000256" key="1">
    <source>
        <dbReference type="ARBA" id="ARBA00001974"/>
    </source>
</evidence>
<dbReference type="InterPro" id="IPR050641">
    <property type="entry name" value="RIFMO-like"/>
</dbReference>
<dbReference type="SUPFAM" id="SSF51905">
    <property type="entry name" value="FAD/NAD(P)-binding domain"/>
    <property type="match status" value="1"/>
</dbReference>
<evidence type="ECO:0000313" key="5">
    <source>
        <dbReference type="EMBL" id="SDN06864.1"/>
    </source>
</evidence>
<dbReference type="Gene3D" id="3.30.70.2450">
    <property type="match status" value="1"/>
</dbReference>
<dbReference type="PANTHER" id="PTHR43004">
    <property type="entry name" value="TRK SYSTEM POTASSIUM UPTAKE PROTEIN"/>
    <property type="match status" value="1"/>
</dbReference>
<dbReference type="RefSeq" id="WP_093658685.1">
    <property type="nucleotide sequence ID" value="NZ_FNHI01000018.1"/>
</dbReference>
<name>A0A1G9YCK9_9ACTN</name>
<evidence type="ECO:0000313" key="6">
    <source>
        <dbReference type="Proteomes" id="UP000199063"/>
    </source>
</evidence>
<dbReference type="Pfam" id="PF01494">
    <property type="entry name" value="FAD_binding_3"/>
    <property type="match status" value="1"/>
</dbReference>
<organism evidence="5 6">
    <name type="scientific">Streptomyces wuyuanensis</name>
    <dbReference type="NCBI Taxonomy" id="1196353"/>
    <lineage>
        <taxon>Bacteria</taxon>
        <taxon>Bacillati</taxon>
        <taxon>Actinomycetota</taxon>
        <taxon>Actinomycetes</taxon>
        <taxon>Kitasatosporales</taxon>
        <taxon>Streptomycetaceae</taxon>
        <taxon>Streptomyces</taxon>
    </lineage>
</organism>
<dbReference type="InterPro" id="IPR002938">
    <property type="entry name" value="FAD-bd"/>
</dbReference>
<dbReference type="PRINTS" id="PR00420">
    <property type="entry name" value="RNGMNOXGNASE"/>
</dbReference>
<dbReference type="STRING" id="1196353.SAMN05444921_11875"/>
<proteinExistence type="predicted"/>
<dbReference type="PANTHER" id="PTHR43004:SF19">
    <property type="entry name" value="BINDING MONOOXYGENASE, PUTATIVE (JCVI)-RELATED"/>
    <property type="match status" value="1"/>
</dbReference>
<protein>
    <submittedName>
        <fullName evidence="5">4,5-epoxidase</fullName>
    </submittedName>
</protein>
<dbReference type="Gene3D" id="3.50.50.60">
    <property type="entry name" value="FAD/NAD(P)-binding domain"/>
    <property type="match status" value="1"/>
</dbReference>
<dbReference type="AlphaFoldDB" id="A0A1G9YCK9"/>
<dbReference type="OrthoDB" id="8670884at2"/>
<dbReference type="EMBL" id="FNHI01000018">
    <property type="protein sequence ID" value="SDN06864.1"/>
    <property type="molecule type" value="Genomic_DNA"/>
</dbReference>
<accession>A0A1G9YCK9</accession>
<dbReference type="Proteomes" id="UP000199063">
    <property type="component" value="Unassembled WGS sequence"/>
</dbReference>
<reference evidence="6" key="1">
    <citation type="submission" date="2016-10" db="EMBL/GenBank/DDBJ databases">
        <authorList>
            <person name="Varghese N."/>
            <person name="Submissions S."/>
        </authorList>
    </citation>
    <scope>NUCLEOTIDE SEQUENCE [LARGE SCALE GENOMIC DNA]</scope>
    <source>
        <strain evidence="6">CGMCC 4.7042</strain>
    </source>
</reference>
<dbReference type="Pfam" id="PF21274">
    <property type="entry name" value="Rng_hyd_C"/>
    <property type="match status" value="1"/>
</dbReference>
<dbReference type="InterPro" id="IPR036188">
    <property type="entry name" value="FAD/NAD-bd_sf"/>
</dbReference>